<sequence>MIGRALEIKSMLISGPGFGWMLSGIPPLALPGCQTRTGMGGLRRSLSPTEHAEYVDIVHTPHYTILKPISSFTASREHINQMASLKATLLCIAFGFATTSAAPVAQEFEPPGKECWSNAPTATAPISARSHSRESRACAHTAKNLLPGFNM</sequence>
<evidence type="ECO:0000313" key="1">
    <source>
        <dbReference type="EMBL" id="CAI6040319.1"/>
    </source>
</evidence>
<keyword evidence="2" id="KW-1185">Reference proteome</keyword>
<evidence type="ECO:0000313" key="2">
    <source>
        <dbReference type="Proteomes" id="UP001160390"/>
    </source>
</evidence>
<dbReference type="Proteomes" id="UP001160390">
    <property type="component" value="Unassembled WGS sequence"/>
</dbReference>
<name>A0AA35LRR9_9HYPO</name>
<dbReference type="EMBL" id="CABFNP030000530">
    <property type="protein sequence ID" value="CAI6040319.1"/>
    <property type="molecule type" value="Genomic_DNA"/>
</dbReference>
<organism evidence="1 2">
    <name type="scientific">Clonostachys chloroleuca</name>
    <dbReference type="NCBI Taxonomy" id="1926264"/>
    <lineage>
        <taxon>Eukaryota</taxon>
        <taxon>Fungi</taxon>
        <taxon>Dikarya</taxon>
        <taxon>Ascomycota</taxon>
        <taxon>Pezizomycotina</taxon>
        <taxon>Sordariomycetes</taxon>
        <taxon>Hypocreomycetidae</taxon>
        <taxon>Hypocreales</taxon>
        <taxon>Bionectriaceae</taxon>
        <taxon>Clonostachys</taxon>
    </lineage>
</organism>
<comment type="caution">
    <text evidence="1">The sequence shown here is derived from an EMBL/GenBank/DDBJ whole genome shotgun (WGS) entry which is preliminary data.</text>
</comment>
<reference evidence="1" key="1">
    <citation type="submission" date="2023-01" db="EMBL/GenBank/DDBJ databases">
        <authorList>
            <person name="Piombo E."/>
        </authorList>
    </citation>
    <scope>NUCLEOTIDE SEQUENCE</scope>
</reference>
<accession>A0AA35LRR9</accession>
<gene>
    <name evidence="1" type="ORF">CCHLO57077_00017892</name>
</gene>
<protein>
    <submittedName>
        <fullName evidence="1">Uncharacterized protein</fullName>
    </submittedName>
</protein>
<proteinExistence type="predicted"/>
<dbReference type="AlphaFoldDB" id="A0AA35LRR9"/>